<dbReference type="PROSITE" id="PS50013">
    <property type="entry name" value="CHROMO_2"/>
    <property type="match status" value="1"/>
</dbReference>
<dbReference type="InterPro" id="IPR000953">
    <property type="entry name" value="Chromo/chromo_shadow_dom"/>
</dbReference>
<dbReference type="EMBL" id="CAKLBY020000039">
    <property type="protein sequence ID" value="CAK7912978.1"/>
    <property type="molecule type" value="Genomic_DNA"/>
</dbReference>
<gene>
    <name evidence="3" type="ORF">PM001_LOCUS4664</name>
</gene>
<sequence length="189" mass="21686">MTSARHEENEPNVRSLVARTQKRHDRLDDRALWNCNYPSQDPQAHYAEIVYEPGHLATVPLDGSALEHQVDPTLEPDQVFSLPPHHLVDSSGGQRFLLERNLSHSDVNGVRTSHLVRWRDYPPAWDSWKPRAQLIVDVLGLVEQYDETHSLRLKKGRRKMTSSNKTTGIAKCRSLRPSRRRCAPSSRDL</sequence>
<accession>A0AAV1TEV8</accession>
<dbReference type="Proteomes" id="UP001162060">
    <property type="component" value="Unassembled WGS sequence"/>
</dbReference>
<dbReference type="SUPFAM" id="SSF54160">
    <property type="entry name" value="Chromo domain-like"/>
    <property type="match status" value="1"/>
</dbReference>
<evidence type="ECO:0000259" key="2">
    <source>
        <dbReference type="PROSITE" id="PS50013"/>
    </source>
</evidence>
<feature type="domain" description="Chromo" evidence="2">
    <location>
        <begin position="96"/>
        <end position="157"/>
    </location>
</feature>
<evidence type="ECO:0000313" key="4">
    <source>
        <dbReference type="Proteomes" id="UP001162060"/>
    </source>
</evidence>
<protein>
    <recommendedName>
        <fullName evidence="2">Chromo domain-containing protein</fullName>
    </recommendedName>
</protein>
<name>A0AAV1TEV8_9STRA</name>
<feature type="region of interest" description="Disordered" evidence="1">
    <location>
        <begin position="1"/>
        <end position="21"/>
    </location>
</feature>
<comment type="caution">
    <text evidence="3">The sequence shown here is derived from an EMBL/GenBank/DDBJ whole genome shotgun (WGS) entry which is preliminary data.</text>
</comment>
<dbReference type="CDD" id="cd00024">
    <property type="entry name" value="CD_CSD"/>
    <property type="match status" value="1"/>
</dbReference>
<dbReference type="Gene3D" id="2.40.50.40">
    <property type="match status" value="1"/>
</dbReference>
<evidence type="ECO:0000256" key="1">
    <source>
        <dbReference type="SAM" id="MobiDB-lite"/>
    </source>
</evidence>
<dbReference type="AlphaFoldDB" id="A0AAV1TEV8"/>
<evidence type="ECO:0000313" key="3">
    <source>
        <dbReference type="EMBL" id="CAK7912978.1"/>
    </source>
</evidence>
<feature type="compositionally biased region" description="Basic and acidic residues" evidence="1">
    <location>
        <begin position="1"/>
        <end position="11"/>
    </location>
</feature>
<organism evidence="3 4">
    <name type="scientific">Peronospora matthiolae</name>
    <dbReference type="NCBI Taxonomy" id="2874970"/>
    <lineage>
        <taxon>Eukaryota</taxon>
        <taxon>Sar</taxon>
        <taxon>Stramenopiles</taxon>
        <taxon>Oomycota</taxon>
        <taxon>Peronosporomycetes</taxon>
        <taxon>Peronosporales</taxon>
        <taxon>Peronosporaceae</taxon>
        <taxon>Peronospora</taxon>
    </lineage>
</organism>
<dbReference type="InterPro" id="IPR016197">
    <property type="entry name" value="Chromo-like_dom_sf"/>
</dbReference>
<reference evidence="3" key="1">
    <citation type="submission" date="2024-01" db="EMBL/GenBank/DDBJ databases">
        <authorList>
            <person name="Webb A."/>
        </authorList>
    </citation>
    <scope>NUCLEOTIDE SEQUENCE</scope>
    <source>
        <strain evidence="3">Pm1</strain>
    </source>
</reference>
<proteinExistence type="predicted"/>